<dbReference type="SUPFAM" id="SSF48264">
    <property type="entry name" value="Cytochrome P450"/>
    <property type="match status" value="1"/>
</dbReference>
<evidence type="ECO:0000313" key="2">
    <source>
        <dbReference type="EMBL" id="EFJ14763.1"/>
    </source>
</evidence>
<dbReference type="HOGENOM" id="CLU_1899807_0_0_1"/>
<protein>
    <submittedName>
        <fullName evidence="2">Uncharacterized protein</fullName>
    </submittedName>
</protein>
<dbReference type="KEGG" id="smo:SELMODRAFT_423358"/>
<dbReference type="GO" id="GO:0005506">
    <property type="term" value="F:iron ion binding"/>
    <property type="evidence" value="ECO:0007669"/>
    <property type="project" value="InterPro"/>
</dbReference>
<dbReference type="InParanoid" id="D8SLF2"/>
<dbReference type="Gramene" id="EFJ14763">
    <property type="protein sequence ID" value="EFJ14763"/>
    <property type="gene ID" value="SELMODRAFT_423358"/>
</dbReference>
<dbReference type="Pfam" id="PF00067">
    <property type="entry name" value="p450"/>
    <property type="match status" value="1"/>
</dbReference>
<dbReference type="InterPro" id="IPR036396">
    <property type="entry name" value="Cyt_P450_sf"/>
</dbReference>
<gene>
    <name evidence="2" type="ORF">SELMODRAFT_423358</name>
</gene>
<dbReference type="GO" id="GO:0016705">
    <property type="term" value="F:oxidoreductase activity, acting on paired donors, with incorporation or reduction of molecular oxygen"/>
    <property type="evidence" value="ECO:0007669"/>
    <property type="project" value="InterPro"/>
</dbReference>
<reference evidence="2 3" key="1">
    <citation type="journal article" date="2011" name="Science">
        <title>The Selaginella genome identifies genetic changes associated with the evolution of vascular plants.</title>
        <authorList>
            <person name="Banks J.A."/>
            <person name="Nishiyama T."/>
            <person name="Hasebe M."/>
            <person name="Bowman J.L."/>
            <person name="Gribskov M."/>
            <person name="dePamphilis C."/>
            <person name="Albert V.A."/>
            <person name="Aono N."/>
            <person name="Aoyama T."/>
            <person name="Ambrose B.A."/>
            <person name="Ashton N.W."/>
            <person name="Axtell M.J."/>
            <person name="Barker E."/>
            <person name="Barker M.S."/>
            <person name="Bennetzen J.L."/>
            <person name="Bonawitz N.D."/>
            <person name="Chapple C."/>
            <person name="Cheng C."/>
            <person name="Correa L.G."/>
            <person name="Dacre M."/>
            <person name="DeBarry J."/>
            <person name="Dreyer I."/>
            <person name="Elias M."/>
            <person name="Engstrom E.M."/>
            <person name="Estelle M."/>
            <person name="Feng L."/>
            <person name="Finet C."/>
            <person name="Floyd S.K."/>
            <person name="Frommer W.B."/>
            <person name="Fujita T."/>
            <person name="Gramzow L."/>
            <person name="Gutensohn M."/>
            <person name="Harholt J."/>
            <person name="Hattori M."/>
            <person name="Heyl A."/>
            <person name="Hirai T."/>
            <person name="Hiwatashi Y."/>
            <person name="Ishikawa M."/>
            <person name="Iwata M."/>
            <person name="Karol K.G."/>
            <person name="Koehler B."/>
            <person name="Kolukisaoglu U."/>
            <person name="Kubo M."/>
            <person name="Kurata T."/>
            <person name="Lalonde S."/>
            <person name="Li K."/>
            <person name="Li Y."/>
            <person name="Litt A."/>
            <person name="Lyons E."/>
            <person name="Manning G."/>
            <person name="Maruyama T."/>
            <person name="Michael T.P."/>
            <person name="Mikami K."/>
            <person name="Miyazaki S."/>
            <person name="Morinaga S."/>
            <person name="Murata T."/>
            <person name="Mueller-Roeber B."/>
            <person name="Nelson D.R."/>
            <person name="Obara M."/>
            <person name="Oguri Y."/>
            <person name="Olmstead R.G."/>
            <person name="Onodera N."/>
            <person name="Petersen B.L."/>
            <person name="Pils B."/>
            <person name="Prigge M."/>
            <person name="Rensing S.A."/>
            <person name="Riano-Pachon D.M."/>
            <person name="Roberts A.W."/>
            <person name="Sato Y."/>
            <person name="Scheller H.V."/>
            <person name="Schulz B."/>
            <person name="Schulz C."/>
            <person name="Shakirov E.V."/>
            <person name="Shibagaki N."/>
            <person name="Shinohara N."/>
            <person name="Shippen D.E."/>
            <person name="Soerensen I."/>
            <person name="Sotooka R."/>
            <person name="Sugimoto N."/>
            <person name="Sugita M."/>
            <person name="Sumikawa N."/>
            <person name="Tanurdzic M."/>
            <person name="Theissen G."/>
            <person name="Ulvskov P."/>
            <person name="Wakazuki S."/>
            <person name="Weng J.K."/>
            <person name="Willats W.W."/>
            <person name="Wipf D."/>
            <person name="Wolf P.G."/>
            <person name="Yang L."/>
            <person name="Zimmer A.D."/>
            <person name="Zhu Q."/>
            <person name="Mitros T."/>
            <person name="Hellsten U."/>
            <person name="Loque D."/>
            <person name="Otillar R."/>
            <person name="Salamov A."/>
            <person name="Schmutz J."/>
            <person name="Shapiro H."/>
            <person name="Lindquist E."/>
            <person name="Lucas S."/>
            <person name="Rokhsar D."/>
            <person name="Grigoriev I.V."/>
        </authorList>
    </citation>
    <scope>NUCLEOTIDE SEQUENCE [LARGE SCALE GENOMIC DNA]</scope>
</reference>
<dbReference type="InterPro" id="IPR001128">
    <property type="entry name" value="Cyt_P450"/>
</dbReference>
<dbReference type="EMBL" id="GL377626">
    <property type="protein sequence ID" value="EFJ14763.1"/>
    <property type="molecule type" value="Genomic_DNA"/>
</dbReference>
<proteinExistence type="predicted"/>
<dbReference type="GO" id="GO:0020037">
    <property type="term" value="F:heme binding"/>
    <property type="evidence" value="ECO:0007669"/>
    <property type="project" value="InterPro"/>
</dbReference>
<dbReference type="Gene3D" id="1.10.630.10">
    <property type="entry name" value="Cytochrome P450"/>
    <property type="match status" value="1"/>
</dbReference>
<accession>D8SLF2</accession>
<organism evidence="3">
    <name type="scientific">Selaginella moellendorffii</name>
    <name type="common">Spikemoss</name>
    <dbReference type="NCBI Taxonomy" id="88036"/>
    <lineage>
        <taxon>Eukaryota</taxon>
        <taxon>Viridiplantae</taxon>
        <taxon>Streptophyta</taxon>
        <taxon>Embryophyta</taxon>
        <taxon>Tracheophyta</taxon>
        <taxon>Lycopodiopsida</taxon>
        <taxon>Selaginellales</taxon>
        <taxon>Selaginellaceae</taxon>
        <taxon>Selaginella</taxon>
    </lineage>
</organism>
<dbReference type="AlphaFoldDB" id="D8SLF2"/>
<sequence length="134" mass="14643">MKMRDSAKERDMTGLNHDIVEHVMPPVVQGIRSPRNSPTTGGWCSSSHPRPKGNCGLHSSHHDTHDFNPERFKDGACKHSNAFLALSLDPRACVGQAFALIEAKIALPPFSSASGFDCRHRIAGYGLPLIMVKI</sequence>
<dbReference type="Proteomes" id="UP000001514">
    <property type="component" value="Unassembled WGS sequence"/>
</dbReference>
<evidence type="ECO:0000313" key="3">
    <source>
        <dbReference type="Proteomes" id="UP000001514"/>
    </source>
</evidence>
<feature type="compositionally biased region" description="Polar residues" evidence="1">
    <location>
        <begin position="34"/>
        <end position="48"/>
    </location>
</feature>
<evidence type="ECO:0000256" key="1">
    <source>
        <dbReference type="SAM" id="MobiDB-lite"/>
    </source>
</evidence>
<keyword evidence="3" id="KW-1185">Reference proteome</keyword>
<name>D8SLF2_SELML</name>
<dbReference type="GO" id="GO:0004497">
    <property type="term" value="F:monooxygenase activity"/>
    <property type="evidence" value="ECO:0007669"/>
    <property type="project" value="InterPro"/>
</dbReference>
<feature type="region of interest" description="Disordered" evidence="1">
    <location>
        <begin position="29"/>
        <end position="64"/>
    </location>
</feature>